<dbReference type="Gene3D" id="1.20.1640.10">
    <property type="entry name" value="Multidrug efflux transporter AcrB transmembrane domain"/>
    <property type="match status" value="2"/>
</dbReference>
<feature type="transmembrane region" description="Helical" evidence="9">
    <location>
        <begin position="368"/>
        <end position="390"/>
    </location>
</feature>
<feature type="transmembrane region" description="Helical" evidence="9">
    <location>
        <begin position="1002"/>
        <end position="1028"/>
    </location>
</feature>
<dbReference type="Gene3D" id="3.30.70.1430">
    <property type="entry name" value="Multidrug efflux transporter AcrB pore domain"/>
    <property type="match status" value="2"/>
</dbReference>
<evidence type="ECO:0000256" key="4">
    <source>
        <dbReference type="ARBA" id="ARBA00022475"/>
    </source>
</evidence>
<feature type="transmembrane region" description="Helical" evidence="9">
    <location>
        <begin position="439"/>
        <end position="461"/>
    </location>
</feature>
<name>A0A1H5ALY6_9BRAD</name>
<feature type="transmembrane region" description="Helical" evidence="9">
    <location>
        <begin position="396"/>
        <end position="419"/>
    </location>
</feature>
<dbReference type="GO" id="GO:0009636">
    <property type="term" value="P:response to toxic substance"/>
    <property type="evidence" value="ECO:0007669"/>
    <property type="project" value="UniProtKB-ARBA"/>
</dbReference>
<dbReference type="Pfam" id="PF00873">
    <property type="entry name" value="ACR_tran"/>
    <property type="match status" value="1"/>
</dbReference>
<dbReference type="InterPro" id="IPR001036">
    <property type="entry name" value="Acrflvin-R"/>
</dbReference>
<dbReference type="SUPFAM" id="SSF82693">
    <property type="entry name" value="Multidrug efflux transporter AcrB pore domain, PN1, PN2, PC1 and PC2 subdomains"/>
    <property type="match status" value="4"/>
</dbReference>
<dbReference type="PANTHER" id="PTHR32063:SF13">
    <property type="entry name" value="MULTIDRUG EFFLUX PUMP SUBUNIT ACRB-RELATED"/>
    <property type="match status" value="1"/>
</dbReference>
<evidence type="ECO:0000313" key="10">
    <source>
        <dbReference type="EMBL" id="SED43125.1"/>
    </source>
</evidence>
<evidence type="ECO:0000256" key="7">
    <source>
        <dbReference type="ARBA" id="ARBA00022989"/>
    </source>
</evidence>
<comment type="similarity">
    <text evidence="2 9">Belongs to the resistance-nodulation-cell division (RND) (TC 2.A.6) family.</text>
</comment>
<feature type="transmembrane region" description="Helical" evidence="9">
    <location>
        <begin position="12"/>
        <end position="33"/>
    </location>
</feature>
<keyword evidence="4" id="KW-1003">Cell membrane</keyword>
<feature type="transmembrane region" description="Helical" evidence="9">
    <location>
        <begin position="532"/>
        <end position="554"/>
    </location>
</feature>
<keyword evidence="3 9" id="KW-0813">Transport</keyword>
<feature type="transmembrane region" description="Helical" evidence="9">
    <location>
        <begin position="342"/>
        <end position="361"/>
    </location>
</feature>
<dbReference type="Gene3D" id="3.30.2090.10">
    <property type="entry name" value="Multidrug efflux transporter AcrB TolC docking domain, DN and DC subdomains"/>
    <property type="match status" value="2"/>
</dbReference>
<dbReference type="RefSeq" id="WP_092119839.1">
    <property type="nucleotide sequence ID" value="NZ_FNTH01000001.1"/>
</dbReference>
<evidence type="ECO:0000256" key="6">
    <source>
        <dbReference type="ARBA" id="ARBA00022692"/>
    </source>
</evidence>
<evidence type="ECO:0000256" key="9">
    <source>
        <dbReference type="RuleBase" id="RU364070"/>
    </source>
</evidence>
<keyword evidence="6 9" id="KW-0812">Transmembrane</keyword>
<dbReference type="SUPFAM" id="SSF82714">
    <property type="entry name" value="Multidrug efflux transporter AcrB TolC docking domain, DN and DC subdomains"/>
    <property type="match status" value="2"/>
</dbReference>
<dbReference type="Proteomes" id="UP000198992">
    <property type="component" value="Unassembled WGS sequence"/>
</dbReference>
<dbReference type="FunFam" id="3.30.70.1430:FF:000001">
    <property type="entry name" value="Efflux pump membrane transporter"/>
    <property type="match status" value="1"/>
</dbReference>
<protein>
    <recommendedName>
        <fullName evidence="9">Efflux pump membrane transporter</fullName>
    </recommendedName>
</protein>
<dbReference type="NCBIfam" id="NF000282">
    <property type="entry name" value="RND_permease_1"/>
    <property type="match status" value="1"/>
</dbReference>
<dbReference type="PANTHER" id="PTHR32063">
    <property type="match status" value="1"/>
</dbReference>
<dbReference type="AlphaFoldDB" id="A0A1H5ALY6"/>
<organism evidence="10 11">
    <name type="scientific">Bradyrhizobium erythrophlei</name>
    <dbReference type="NCBI Taxonomy" id="1437360"/>
    <lineage>
        <taxon>Bacteria</taxon>
        <taxon>Pseudomonadati</taxon>
        <taxon>Pseudomonadota</taxon>
        <taxon>Alphaproteobacteria</taxon>
        <taxon>Hyphomicrobiales</taxon>
        <taxon>Nitrobacteraceae</taxon>
        <taxon>Bradyrhizobium</taxon>
    </lineage>
</organism>
<evidence type="ECO:0000313" key="11">
    <source>
        <dbReference type="Proteomes" id="UP000198992"/>
    </source>
</evidence>
<dbReference type="InterPro" id="IPR027463">
    <property type="entry name" value="AcrB_DN_DC_subdom"/>
</dbReference>
<comment type="subcellular location">
    <subcellularLocation>
        <location evidence="1 9">Cell inner membrane</location>
        <topology evidence="1 9">Multi-pass membrane protein</topology>
    </subcellularLocation>
</comment>
<dbReference type="InterPro" id="IPR004764">
    <property type="entry name" value="MdtF-like"/>
</dbReference>
<dbReference type="Gene3D" id="3.30.70.1440">
    <property type="entry name" value="Multidrug efflux transporter AcrB pore domain"/>
    <property type="match status" value="1"/>
</dbReference>
<feature type="transmembrane region" description="Helical" evidence="9">
    <location>
        <begin position="467"/>
        <end position="489"/>
    </location>
</feature>
<feature type="transmembrane region" description="Helical" evidence="9">
    <location>
        <begin position="870"/>
        <end position="887"/>
    </location>
</feature>
<evidence type="ECO:0000256" key="5">
    <source>
        <dbReference type="ARBA" id="ARBA00022519"/>
    </source>
</evidence>
<dbReference type="GO" id="GO:0015562">
    <property type="term" value="F:efflux transmembrane transporter activity"/>
    <property type="evidence" value="ECO:0007669"/>
    <property type="project" value="InterPro"/>
</dbReference>
<dbReference type="GO" id="GO:0042910">
    <property type="term" value="F:xenobiotic transmembrane transporter activity"/>
    <property type="evidence" value="ECO:0007669"/>
    <property type="project" value="TreeGrafter"/>
</dbReference>
<keyword evidence="8 9" id="KW-0472">Membrane</keyword>
<gene>
    <name evidence="10" type="ORF">SAMN05444164_4729</name>
</gene>
<evidence type="ECO:0000256" key="8">
    <source>
        <dbReference type="ARBA" id="ARBA00023136"/>
    </source>
</evidence>
<evidence type="ECO:0000256" key="2">
    <source>
        <dbReference type="ARBA" id="ARBA00010942"/>
    </source>
</evidence>
<dbReference type="EMBL" id="FNTH01000001">
    <property type="protein sequence ID" value="SED43125.1"/>
    <property type="molecule type" value="Genomic_DNA"/>
</dbReference>
<dbReference type="PRINTS" id="PR00702">
    <property type="entry name" value="ACRIFLAVINRP"/>
</dbReference>
<dbReference type="NCBIfam" id="TIGR00915">
    <property type="entry name" value="2A0602"/>
    <property type="match status" value="1"/>
</dbReference>
<evidence type="ECO:0000256" key="3">
    <source>
        <dbReference type="ARBA" id="ARBA00022448"/>
    </source>
</evidence>
<dbReference type="Gene3D" id="3.30.70.1320">
    <property type="entry name" value="Multidrug efflux transporter AcrB pore domain like"/>
    <property type="match status" value="1"/>
</dbReference>
<reference evidence="10 11" key="1">
    <citation type="submission" date="2016-10" db="EMBL/GenBank/DDBJ databases">
        <authorList>
            <person name="de Groot N.N."/>
        </authorList>
    </citation>
    <scope>NUCLEOTIDE SEQUENCE [LARGE SCALE GENOMIC DNA]</scope>
    <source>
        <strain evidence="10 11">MT12</strain>
    </source>
</reference>
<keyword evidence="5 9" id="KW-0997">Cell inner membrane</keyword>
<keyword evidence="7 9" id="KW-1133">Transmembrane helix</keyword>
<feature type="transmembrane region" description="Helical" evidence="9">
    <location>
        <begin position="924"/>
        <end position="949"/>
    </location>
</feature>
<dbReference type="GO" id="GO:0005886">
    <property type="term" value="C:plasma membrane"/>
    <property type="evidence" value="ECO:0007669"/>
    <property type="project" value="UniProtKB-SubCell"/>
</dbReference>
<dbReference type="OrthoDB" id="9807350at2"/>
<sequence>MISKFFIERPVLSNVIAILMILIGGVALFNLAVAQYPDVVPPTVQVTTRYPGASAKTVIDTVALPIEQQVNGVEDMLYMQSYSGADGTYTLTVTFKIGTDLNFAQVLVQNRVSSALSQLPTAVQNQGVTVQKRSTSILLFVTLTSPNKTYDSLFLSNYATINIRDELSRLPGVGNVTVFGAGQYSMRVWLDPNKLQARGLMPQDVIQAIQQQSQQVTAGQVGAPPAPQGQAFQYTLNVNGRLDDASQFENIIVKTGNVGDVIRVRDLGSVELGAQTYSQVFSLNQKPATGIGVFLSPGANALQVEKEVQKKVAQLARQFPQDIKYDTPFDTTKFVQASIDEVYRTLIEAGLLVLVVILVFLQDWRAMLVPATTVPVTIIGAFAAMAALGFTINLSTLFAIVLAIGIVVDDAIVVVEGAAHNIERGMSGHDAAIKAMDELFAPIVGITLVLISVFLPAAFLPGLTGRMYAQFALVIAATALLSAVNAATLKPTQCALWLRPPVPPEQRNFFYRGFNAVYDRVERGYTRMIGGIAGHAKTSVLVALILIGIAGYGLSRVPTGFIPIEDQGYLLAAVQLPDGAAIDRTQRVLDQVTEIARKTPGVEQVVAIAGISALDNSSSLANAGVAYVILKDWGARGPGEDLRSLVYGLNDKLAVIPEARILVIPPPPIQGIGNAAGFAMQVQLRDGNADYGKLQAVTGAVVGNAQTQSALQRVQSSFRSMVPQFDVQVDRVKTETLHVTTDQIFSTLSSYLGASYVNQFTKFGRTFQVYTQADAQYRLTLRDIENMMVRNSNGDMVPLGTVAKITPSVGPSLISLYNLYPSATIIGLPSQGYSSGQSMTLMEEIAAKTLPPGTGYEWTAMSYQEKEVGSQIYFVFALALLLVYLVLAGQYESWYAPISVILAVPLSLLGPMLVLTSLRIENNLYTQIGTILLIALSAKNAILIVEVALEHHIRDGKPVLESAIDAARARFRPILMTSFAFILGVLPLVLATGAGANARKSIGITVFSGMIASTCLAVLFVPAFFVVVQNFENWRKVKKGKTPAPQGAPQASGTVH</sequence>
<proteinExistence type="inferred from homology"/>
<accession>A0A1H5ALY6</accession>
<evidence type="ECO:0000256" key="1">
    <source>
        <dbReference type="ARBA" id="ARBA00004429"/>
    </source>
</evidence>
<feature type="transmembrane region" description="Helical" evidence="9">
    <location>
        <begin position="974"/>
        <end position="996"/>
    </location>
</feature>
<dbReference type="SUPFAM" id="SSF82866">
    <property type="entry name" value="Multidrug efflux transporter AcrB transmembrane domain"/>
    <property type="match status" value="2"/>
</dbReference>
<feature type="transmembrane region" description="Helical" evidence="9">
    <location>
        <begin position="894"/>
        <end position="918"/>
    </location>
</feature>